<dbReference type="GO" id="GO:0016791">
    <property type="term" value="F:phosphatase activity"/>
    <property type="evidence" value="ECO:0007669"/>
    <property type="project" value="TreeGrafter"/>
</dbReference>
<dbReference type="AlphaFoldDB" id="B0D133"/>
<proteinExistence type="predicted"/>
<dbReference type="SFLD" id="SFLDS00003">
    <property type="entry name" value="Haloacid_Dehalogenase"/>
    <property type="match status" value="1"/>
</dbReference>
<dbReference type="EMBL" id="DS547095">
    <property type="protein sequence ID" value="EDR11562.1"/>
    <property type="molecule type" value="Genomic_DNA"/>
</dbReference>
<dbReference type="STRING" id="486041.B0D133"/>
<dbReference type="Pfam" id="PF00702">
    <property type="entry name" value="Hydrolase"/>
    <property type="match status" value="1"/>
</dbReference>
<accession>B0D133</accession>
<dbReference type="Gene3D" id="1.10.150.240">
    <property type="entry name" value="Putative phosphatase, domain 2"/>
    <property type="match status" value="1"/>
</dbReference>
<keyword evidence="2" id="KW-1185">Reference proteome</keyword>
<dbReference type="RefSeq" id="XP_001877459.1">
    <property type="nucleotide sequence ID" value="XM_001877424.1"/>
</dbReference>
<dbReference type="InterPro" id="IPR023198">
    <property type="entry name" value="PGP-like_dom2"/>
</dbReference>
<evidence type="ECO:0000313" key="1">
    <source>
        <dbReference type="EMBL" id="EDR11562.1"/>
    </source>
</evidence>
<gene>
    <name evidence="1" type="ORF">LACBIDRAFT_189155</name>
</gene>
<dbReference type="InParanoid" id="B0D133"/>
<dbReference type="PANTHER" id="PTHR18901:SF38">
    <property type="entry name" value="PSEUDOURIDINE-5'-PHOSPHATASE"/>
    <property type="match status" value="1"/>
</dbReference>
<dbReference type="Gene3D" id="3.40.50.1000">
    <property type="entry name" value="HAD superfamily/HAD-like"/>
    <property type="match status" value="1"/>
</dbReference>
<dbReference type="KEGG" id="lbc:LACBIDRAFT_189155"/>
<dbReference type="PANTHER" id="PTHR18901">
    <property type="entry name" value="2-DEOXYGLUCOSE-6-PHOSPHATE PHOSPHATASE 2"/>
    <property type="match status" value="1"/>
</dbReference>
<evidence type="ECO:0000313" key="2">
    <source>
        <dbReference type="Proteomes" id="UP000001194"/>
    </source>
</evidence>
<organism evidence="2">
    <name type="scientific">Laccaria bicolor (strain S238N-H82 / ATCC MYA-4686)</name>
    <name type="common">Bicoloured deceiver</name>
    <name type="synonym">Laccaria laccata var. bicolor</name>
    <dbReference type="NCBI Taxonomy" id="486041"/>
    <lineage>
        <taxon>Eukaryota</taxon>
        <taxon>Fungi</taxon>
        <taxon>Dikarya</taxon>
        <taxon>Basidiomycota</taxon>
        <taxon>Agaricomycotina</taxon>
        <taxon>Agaricomycetes</taxon>
        <taxon>Agaricomycetidae</taxon>
        <taxon>Agaricales</taxon>
        <taxon>Agaricineae</taxon>
        <taxon>Hydnangiaceae</taxon>
        <taxon>Laccaria</taxon>
    </lineage>
</organism>
<dbReference type="InterPro" id="IPR023214">
    <property type="entry name" value="HAD_sf"/>
</dbReference>
<reference evidence="1 2" key="1">
    <citation type="journal article" date="2008" name="Nature">
        <title>The genome of Laccaria bicolor provides insights into mycorrhizal symbiosis.</title>
        <authorList>
            <person name="Martin F."/>
            <person name="Aerts A."/>
            <person name="Ahren D."/>
            <person name="Brun A."/>
            <person name="Danchin E.G.J."/>
            <person name="Duchaussoy F."/>
            <person name="Gibon J."/>
            <person name="Kohler A."/>
            <person name="Lindquist E."/>
            <person name="Pereda V."/>
            <person name="Salamov A."/>
            <person name="Shapiro H.J."/>
            <person name="Wuyts J."/>
            <person name="Blaudez D."/>
            <person name="Buee M."/>
            <person name="Brokstein P."/>
            <person name="Canbaeck B."/>
            <person name="Cohen D."/>
            <person name="Courty P.E."/>
            <person name="Coutinho P.M."/>
            <person name="Delaruelle C."/>
            <person name="Detter J.C."/>
            <person name="Deveau A."/>
            <person name="DiFazio S."/>
            <person name="Duplessis S."/>
            <person name="Fraissinet-Tachet L."/>
            <person name="Lucic E."/>
            <person name="Frey-Klett P."/>
            <person name="Fourrey C."/>
            <person name="Feussner I."/>
            <person name="Gay G."/>
            <person name="Grimwood J."/>
            <person name="Hoegger P.J."/>
            <person name="Jain P."/>
            <person name="Kilaru S."/>
            <person name="Labbe J."/>
            <person name="Lin Y.C."/>
            <person name="Legue V."/>
            <person name="Le Tacon F."/>
            <person name="Marmeisse R."/>
            <person name="Melayah D."/>
            <person name="Montanini B."/>
            <person name="Muratet M."/>
            <person name="Nehls U."/>
            <person name="Niculita-Hirzel H."/>
            <person name="Oudot-Le Secq M.P."/>
            <person name="Peter M."/>
            <person name="Quesneville H."/>
            <person name="Rajashekar B."/>
            <person name="Reich M."/>
            <person name="Rouhier N."/>
            <person name="Schmutz J."/>
            <person name="Yin T."/>
            <person name="Chalot M."/>
            <person name="Henrissat B."/>
            <person name="Kuees U."/>
            <person name="Lucas S."/>
            <person name="Van de Peer Y."/>
            <person name="Podila G.K."/>
            <person name="Polle A."/>
            <person name="Pukkila P.J."/>
            <person name="Richardson P.M."/>
            <person name="Rouze P."/>
            <person name="Sanders I.R."/>
            <person name="Stajich J.E."/>
            <person name="Tunlid A."/>
            <person name="Tuskan G."/>
            <person name="Grigoriev I.V."/>
        </authorList>
    </citation>
    <scope>NUCLEOTIDE SEQUENCE [LARGE SCALE GENOMIC DNA]</scope>
    <source>
        <strain evidence="2">S238N-H82 / ATCC MYA-4686</strain>
    </source>
</reference>
<dbReference type="OrthoDB" id="40579at2759"/>
<dbReference type="SFLD" id="SFLDG01129">
    <property type="entry name" value="C1.5:_HAD__Beta-PGM__Phosphata"/>
    <property type="match status" value="1"/>
</dbReference>
<dbReference type="SUPFAM" id="SSF56784">
    <property type="entry name" value="HAD-like"/>
    <property type="match status" value="1"/>
</dbReference>
<dbReference type="HOGENOM" id="CLU_045011_13_0_1"/>
<dbReference type="GeneID" id="6073548"/>
<protein>
    <submittedName>
        <fullName evidence="1">Predicted protein</fullName>
    </submittedName>
</protein>
<name>B0D133_LACBS</name>
<dbReference type="InterPro" id="IPR036412">
    <property type="entry name" value="HAD-like_sf"/>
</dbReference>
<sequence>MPEYPKIDYVLFDMDGLMIDSERIYTLVTNEILGRYGKEMTWEMKAGCMGKPEKEAALHLLSFFPDIPLDMATYLSERNALQDKLWPTVPLLPGVRKLVLHLQKHNLPIAIATGSRRRNFEMKTQHLQDVFGCFGEKIICGDDSQRIKGKPAPDIFLVAAKELLGRDVGFPDVQPTSEQQDVRRRGLVFEDGLPGMQAAKRAGMSVVWVPDSNLLDVNYSGVETADQILKSLEEFVPEVWGLPPY</sequence>
<dbReference type="FunFam" id="1.10.150.240:FF:000001">
    <property type="entry name" value="Haloacid dehalogenase-like hydrolase domain"/>
    <property type="match status" value="1"/>
</dbReference>
<dbReference type="FunCoup" id="B0D133">
    <property type="interactions" value="29"/>
</dbReference>
<dbReference type="Proteomes" id="UP000001194">
    <property type="component" value="Unassembled WGS sequence"/>
</dbReference>